<evidence type="ECO:0000313" key="3">
    <source>
        <dbReference type="Proteomes" id="UP000233551"/>
    </source>
</evidence>
<protein>
    <submittedName>
        <fullName evidence="2">Uncharacterized protein</fullName>
    </submittedName>
</protein>
<dbReference type="EMBL" id="PGOL01004509">
    <property type="protein sequence ID" value="PKI37227.1"/>
    <property type="molecule type" value="Genomic_DNA"/>
</dbReference>
<accession>A0A2I0HZT7</accession>
<organism evidence="2 3">
    <name type="scientific">Punica granatum</name>
    <name type="common">Pomegranate</name>
    <dbReference type="NCBI Taxonomy" id="22663"/>
    <lineage>
        <taxon>Eukaryota</taxon>
        <taxon>Viridiplantae</taxon>
        <taxon>Streptophyta</taxon>
        <taxon>Embryophyta</taxon>
        <taxon>Tracheophyta</taxon>
        <taxon>Spermatophyta</taxon>
        <taxon>Magnoliopsida</taxon>
        <taxon>eudicotyledons</taxon>
        <taxon>Gunneridae</taxon>
        <taxon>Pentapetalae</taxon>
        <taxon>rosids</taxon>
        <taxon>malvids</taxon>
        <taxon>Myrtales</taxon>
        <taxon>Lythraceae</taxon>
        <taxon>Punica</taxon>
    </lineage>
</organism>
<feature type="compositionally biased region" description="Low complexity" evidence="1">
    <location>
        <begin position="99"/>
        <end position="109"/>
    </location>
</feature>
<gene>
    <name evidence="2" type="ORF">CRG98_042379</name>
</gene>
<dbReference type="Proteomes" id="UP000233551">
    <property type="component" value="Unassembled WGS sequence"/>
</dbReference>
<sequence>MGRWGRVMMSMAADSRGSRLVRRTANSTIGTRFPTAGFEMNAYWAFPIGLKADNIRHWGKQHHQLNMSELLSFKHTSSIADAFAMDKKKKKRTTKDGSDATARTTNNNDNDIKSQVKRIKKGLERTRLASIWIRPMVNVPICMPVSRAGSGSALPPLFPLTKGRV</sequence>
<proteinExistence type="predicted"/>
<name>A0A2I0HZT7_PUNGR</name>
<keyword evidence="3" id="KW-1185">Reference proteome</keyword>
<reference evidence="2 3" key="1">
    <citation type="submission" date="2017-11" db="EMBL/GenBank/DDBJ databases">
        <title>De-novo sequencing of pomegranate (Punica granatum L.) genome.</title>
        <authorList>
            <person name="Akparov Z."/>
            <person name="Amiraslanov A."/>
            <person name="Hajiyeva S."/>
            <person name="Abbasov M."/>
            <person name="Kaur K."/>
            <person name="Hamwieh A."/>
            <person name="Solovyev V."/>
            <person name="Salamov A."/>
            <person name="Braich B."/>
            <person name="Kosarev P."/>
            <person name="Mahmoud A."/>
            <person name="Hajiyev E."/>
            <person name="Babayeva S."/>
            <person name="Izzatullayeva V."/>
            <person name="Mammadov A."/>
            <person name="Mammadov A."/>
            <person name="Sharifova S."/>
            <person name="Ojaghi J."/>
            <person name="Eynullazada K."/>
            <person name="Bayramov B."/>
            <person name="Abdulazimova A."/>
            <person name="Shahmuradov I."/>
        </authorList>
    </citation>
    <scope>NUCLEOTIDE SEQUENCE [LARGE SCALE GENOMIC DNA]</scope>
    <source>
        <strain evidence="3">cv. AG2017</strain>
        <tissue evidence="2">Leaf</tissue>
    </source>
</reference>
<feature type="region of interest" description="Disordered" evidence="1">
    <location>
        <begin position="90"/>
        <end position="109"/>
    </location>
</feature>
<dbReference type="AlphaFoldDB" id="A0A2I0HZT7"/>
<comment type="caution">
    <text evidence="2">The sequence shown here is derived from an EMBL/GenBank/DDBJ whole genome shotgun (WGS) entry which is preliminary data.</text>
</comment>
<evidence type="ECO:0000256" key="1">
    <source>
        <dbReference type="SAM" id="MobiDB-lite"/>
    </source>
</evidence>
<evidence type="ECO:0000313" key="2">
    <source>
        <dbReference type="EMBL" id="PKI37227.1"/>
    </source>
</evidence>